<feature type="transmembrane region" description="Helical" evidence="1">
    <location>
        <begin position="120"/>
        <end position="138"/>
    </location>
</feature>
<name>A0ABR7DM60_9BACT</name>
<feature type="transmembrane region" description="Helical" evidence="1">
    <location>
        <begin position="91"/>
        <end position="114"/>
    </location>
</feature>
<keyword evidence="1" id="KW-0812">Transmembrane</keyword>
<protein>
    <recommendedName>
        <fullName evidence="4">Transmembrane protein</fullName>
    </recommendedName>
</protein>
<accession>A0ABR7DM60</accession>
<dbReference type="EMBL" id="JACOOJ010000009">
    <property type="protein sequence ID" value="MBC5632522.1"/>
    <property type="molecule type" value="Genomic_DNA"/>
</dbReference>
<reference evidence="2 3" key="1">
    <citation type="submission" date="2020-08" db="EMBL/GenBank/DDBJ databases">
        <title>Genome public.</title>
        <authorList>
            <person name="Liu C."/>
            <person name="Sun Q."/>
        </authorList>
    </citation>
    <scope>NUCLEOTIDE SEQUENCE [LARGE SCALE GENOMIC DNA]</scope>
    <source>
        <strain evidence="2 3">NSJ-79</strain>
    </source>
</reference>
<comment type="caution">
    <text evidence="2">The sequence shown here is derived from an EMBL/GenBank/DDBJ whole genome shotgun (WGS) entry which is preliminary data.</text>
</comment>
<keyword evidence="3" id="KW-1185">Reference proteome</keyword>
<feature type="transmembrane region" description="Helical" evidence="1">
    <location>
        <begin position="167"/>
        <end position="185"/>
    </location>
</feature>
<proteinExistence type="predicted"/>
<sequence>MEDRKLNEKESLELITRMIRETQENVARYAAYPLLAWGYTTVIVAIVIWYAFLQTGSYKVNYLWFALPAIAGPITLYFARKNGKRGVKNYIDRITGQIWLVFGVVGWALSLVAFDGKVDILFIIPLLMGMATTLSGCVSKYKPMVIAGSVSIALSFSILFIHGADRLLAFAAIFVVMMIIPGHILNKQMKQLCSKN</sequence>
<dbReference type="RefSeq" id="WP_186929285.1">
    <property type="nucleotide sequence ID" value="NZ_JACOOJ010000009.1"/>
</dbReference>
<gene>
    <name evidence="2" type="ORF">H8S65_07040</name>
</gene>
<organism evidence="2 3">
    <name type="scientific">Parabacteroides hominis</name>
    <dbReference type="NCBI Taxonomy" id="2763057"/>
    <lineage>
        <taxon>Bacteria</taxon>
        <taxon>Pseudomonadati</taxon>
        <taxon>Bacteroidota</taxon>
        <taxon>Bacteroidia</taxon>
        <taxon>Bacteroidales</taxon>
        <taxon>Tannerellaceae</taxon>
        <taxon>Parabacteroides</taxon>
    </lineage>
</organism>
<keyword evidence="1" id="KW-1133">Transmembrane helix</keyword>
<evidence type="ECO:0000256" key="1">
    <source>
        <dbReference type="SAM" id="Phobius"/>
    </source>
</evidence>
<evidence type="ECO:0008006" key="4">
    <source>
        <dbReference type="Google" id="ProtNLM"/>
    </source>
</evidence>
<evidence type="ECO:0000313" key="2">
    <source>
        <dbReference type="EMBL" id="MBC5632522.1"/>
    </source>
</evidence>
<keyword evidence="1" id="KW-0472">Membrane</keyword>
<feature type="transmembrane region" description="Helical" evidence="1">
    <location>
        <begin position="145"/>
        <end position="161"/>
    </location>
</feature>
<feature type="transmembrane region" description="Helical" evidence="1">
    <location>
        <begin position="29"/>
        <end position="50"/>
    </location>
</feature>
<dbReference type="Proteomes" id="UP000651475">
    <property type="component" value="Unassembled WGS sequence"/>
</dbReference>
<evidence type="ECO:0000313" key="3">
    <source>
        <dbReference type="Proteomes" id="UP000651475"/>
    </source>
</evidence>
<feature type="transmembrane region" description="Helical" evidence="1">
    <location>
        <begin position="62"/>
        <end position="79"/>
    </location>
</feature>